<dbReference type="AlphaFoldDB" id="A0AAN8MTC3"/>
<protein>
    <submittedName>
        <fullName evidence="1">Uncharacterized protein</fullName>
    </submittedName>
</protein>
<evidence type="ECO:0000313" key="1">
    <source>
        <dbReference type="EMBL" id="KAK6330848.1"/>
    </source>
</evidence>
<proteinExistence type="predicted"/>
<dbReference type="Proteomes" id="UP001313282">
    <property type="component" value="Unassembled WGS sequence"/>
</dbReference>
<keyword evidence="2" id="KW-1185">Reference proteome</keyword>
<name>A0AAN8MTC3_9PEZI</name>
<gene>
    <name evidence="1" type="ORF">TWF718_003048</name>
</gene>
<reference evidence="1 2" key="1">
    <citation type="submission" date="2019-10" db="EMBL/GenBank/DDBJ databases">
        <authorList>
            <person name="Palmer J.M."/>
        </authorList>
    </citation>
    <scope>NUCLEOTIDE SEQUENCE [LARGE SCALE GENOMIC DNA]</scope>
    <source>
        <strain evidence="1 2">TWF718</strain>
    </source>
</reference>
<sequence length="444" mass="50645">MLFSNPWRSVPQDPDDELELRERSSFLHGFRVNRPQTPKWLQTPYMKYTLYIYMVFITCVIVSWSMEDEKTTPITQGQQDDYYFHPPIPMRDLTDPPLPPAYNIVPSTNSYQGLGNGKAPRIVTPLFIPFTRNHKMLEQTVLSYIAAGWPRSNIIVIDNTGTMDANPKGLLSPNNIFYLNYELLRNRYGVSILQTPTLLSFAQVQNFMISTVMSKGWKYYFWSHQDVVVASYEDRESFKGFYHGILESLSQLNNTMGPEAGENRWAVAFYAYDWLTLINVDTMVLIGAWDVFIPYYVSDCDWYERMHMSGLKHIDVDVGLVYDVSTNIDGIEKLLFGSKGGTDGLNSSRFQELIKAVETVGHLINQPDPPGHGDRGAWHNEVMGGWGEPWTYNPVGLSRAVDGMSNAGKIIFTAKWGLPDANCYTFADTRKSQHAAWSFPDSRK</sequence>
<dbReference type="EMBL" id="JAVHNR010000011">
    <property type="protein sequence ID" value="KAK6330848.1"/>
    <property type="molecule type" value="Genomic_DNA"/>
</dbReference>
<organism evidence="1 2">
    <name type="scientific">Orbilia javanica</name>
    <dbReference type="NCBI Taxonomy" id="47235"/>
    <lineage>
        <taxon>Eukaryota</taxon>
        <taxon>Fungi</taxon>
        <taxon>Dikarya</taxon>
        <taxon>Ascomycota</taxon>
        <taxon>Pezizomycotina</taxon>
        <taxon>Orbiliomycetes</taxon>
        <taxon>Orbiliales</taxon>
        <taxon>Orbiliaceae</taxon>
        <taxon>Orbilia</taxon>
    </lineage>
</organism>
<evidence type="ECO:0000313" key="2">
    <source>
        <dbReference type="Proteomes" id="UP001313282"/>
    </source>
</evidence>
<comment type="caution">
    <text evidence="1">The sequence shown here is derived from an EMBL/GenBank/DDBJ whole genome shotgun (WGS) entry which is preliminary data.</text>
</comment>
<accession>A0AAN8MTC3</accession>